<feature type="domain" description="Hydantoinase B/oxoprolinase" evidence="1">
    <location>
        <begin position="13"/>
        <end position="538"/>
    </location>
</feature>
<name>A0ABD6CEH6_9EURY</name>
<evidence type="ECO:0000313" key="2">
    <source>
        <dbReference type="EMBL" id="MFD1588254.1"/>
    </source>
</evidence>
<proteinExistence type="predicted"/>
<accession>A0ABD6CEH6</accession>
<protein>
    <submittedName>
        <fullName evidence="2">Hydantoinase B/oxoprolinase family protein</fullName>
    </submittedName>
</protein>
<evidence type="ECO:0000259" key="1">
    <source>
        <dbReference type="Pfam" id="PF02538"/>
    </source>
</evidence>
<dbReference type="AlphaFoldDB" id="A0ABD6CEH6"/>
<comment type="caution">
    <text evidence="2">The sequence shown here is derived from an EMBL/GenBank/DDBJ whole genome shotgun (WGS) entry which is preliminary data.</text>
</comment>
<dbReference type="InterPro" id="IPR045079">
    <property type="entry name" value="Oxoprolinase-like"/>
</dbReference>
<dbReference type="Proteomes" id="UP001597119">
    <property type="component" value="Unassembled WGS sequence"/>
</dbReference>
<dbReference type="InterPro" id="IPR003692">
    <property type="entry name" value="Hydantoinase_B"/>
</dbReference>
<dbReference type="PANTHER" id="PTHR11365">
    <property type="entry name" value="5-OXOPROLINASE RELATED"/>
    <property type="match status" value="1"/>
</dbReference>
<dbReference type="PANTHER" id="PTHR11365:SF23">
    <property type="entry name" value="HYPOTHETICAL 5-OXOPROLINASE (EUROFUNG)-RELATED"/>
    <property type="match status" value="1"/>
</dbReference>
<dbReference type="Pfam" id="PF02538">
    <property type="entry name" value="Hydantoinase_B"/>
    <property type="match status" value="1"/>
</dbReference>
<sequence>MSESQPQADIDLDPVTFEVLRSSFTNLVDRMAEQIQRTCYSFVIYNRDFSNSLNDAEGNTIMQGSQDIAVHVGTLHYTCKETLEFFEGNVNPGDVYIVNDPYLGGTHINDVRIMRPVFYDGELIAVTQSNGHWADVGGPAPGSFNINAQHHFAEGMRIPPLKIWDAGEFQEDVANLLVTNMRLSEDRLGDMRAQTEATRIAADRLLELVEKYGIDTVKTAFDESKNYVERIMRERISDLPDGTWRTQDYIDADPNKEEGYVTIDVEMTIDGDEVHYDLSGSDEYVGNFLNSTFGTSFSAVVAGTKMFFPDVPLNSGMYNVVSADLPEGTVVNAPEPVAVTGSVAGAYEKVMNAIFELWSEVLPERAMACAFNLEYLLAGGQDQRPGRGGEEFMWYDWMAGGWGGRDGKDGATATAPVFGAGLAVQSLEGQERDTPLLTSEHSIVTDSAGPGEYRGGCGVRKGGQLLACENSVISYCSDRARSITWGINGGLPGIPHGVTLEQGDDDPEEMGTVFSNHPIEESDEFVRPSSGGGGFGDPLDRDPAAVLEDVKDDYVSVERAKTDYGVVIEEIDADLCDYEIDEEATAEEREHIRTNREDWLREDPDAVAQRYRDGDLDQLDLIRQYGVILDWSNGELLERTTEQFREMLVERAESEWAQ</sequence>
<dbReference type="RefSeq" id="WP_247382194.1">
    <property type="nucleotide sequence ID" value="NZ_JALLGV010000015.1"/>
</dbReference>
<dbReference type="EMBL" id="JBHUDJ010000010">
    <property type="protein sequence ID" value="MFD1588254.1"/>
    <property type="molecule type" value="Genomic_DNA"/>
</dbReference>
<organism evidence="2 3">
    <name type="scientific">Halorientalis brevis</name>
    <dbReference type="NCBI Taxonomy" id="1126241"/>
    <lineage>
        <taxon>Archaea</taxon>
        <taxon>Methanobacteriati</taxon>
        <taxon>Methanobacteriota</taxon>
        <taxon>Stenosarchaea group</taxon>
        <taxon>Halobacteria</taxon>
        <taxon>Halobacteriales</taxon>
        <taxon>Haloarculaceae</taxon>
        <taxon>Halorientalis</taxon>
    </lineage>
</organism>
<gene>
    <name evidence="2" type="ORF">ACFR9U_14830</name>
</gene>
<evidence type="ECO:0000313" key="3">
    <source>
        <dbReference type="Proteomes" id="UP001597119"/>
    </source>
</evidence>
<keyword evidence="3" id="KW-1185">Reference proteome</keyword>
<reference evidence="2 3" key="1">
    <citation type="journal article" date="2019" name="Int. J. Syst. Evol. Microbiol.">
        <title>The Global Catalogue of Microorganisms (GCM) 10K type strain sequencing project: providing services to taxonomists for standard genome sequencing and annotation.</title>
        <authorList>
            <consortium name="The Broad Institute Genomics Platform"/>
            <consortium name="The Broad Institute Genome Sequencing Center for Infectious Disease"/>
            <person name="Wu L."/>
            <person name="Ma J."/>
        </authorList>
    </citation>
    <scope>NUCLEOTIDE SEQUENCE [LARGE SCALE GENOMIC DNA]</scope>
    <source>
        <strain evidence="2 3">CGMCC 1.12125</strain>
    </source>
</reference>